<dbReference type="GO" id="GO:0003937">
    <property type="term" value="F:IMP cyclohydrolase activity"/>
    <property type="evidence" value="ECO:0007669"/>
    <property type="project" value="InterPro"/>
</dbReference>
<dbReference type="SUPFAM" id="SSF75569">
    <property type="entry name" value="Archaeal IMP cyclohydrolase PurO"/>
    <property type="match status" value="1"/>
</dbReference>
<dbReference type="AlphaFoldDB" id="A0A9X2MTF9"/>
<accession>A0A9X2MTF9</accession>
<dbReference type="Gene3D" id="3.60.20.20">
    <property type="entry name" value="Inosine monophosphate cyclohydrolase-like"/>
    <property type="match status" value="1"/>
</dbReference>
<proteinExistence type="predicted"/>
<dbReference type="GO" id="GO:0006188">
    <property type="term" value="P:IMP biosynthetic process"/>
    <property type="evidence" value="ECO:0007669"/>
    <property type="project" value="InterPro"/>
</dbReference>
<evidence type="ECO:0000259" key="1">
    <source>
        <dbReference type="Pfam" id="PF07826"/>
    </source>
</evidence>
<reference evidence="2" key="1">
    <citation type="submission" date="2022-08" db="EMBL/GenBank/DDBJ databases">
        <title>The genomic sequence of strain Paenibacillus sp. SCIV0701.</title>
        <authorList>
            <person name="Zhao H."/>
        </authorList>
    </citation>
    <scope>NUCLEOTIDE SEQUENCE</scope>
    <source>
        <strain evidence="2">SCIV0701</strain>
    </source>
</reference>
<dbReference type="RefSeq" id="WP_257448952.1">
    <property type="nucleotide sequence ID" value="NZ_JANIPJ010000014.1"/>
</dbReference>
<protein>
    <submittedName>
        <fullName evidence="2">IMP cyclohydrolase</fullName>
    </submittedName>
</protein>
<dbReference type="InterPro" id="IPR036795">
    <property type="entry name" value="IMP_cyclohydrolase-like_sf"/>
</dbReference>
<organism evidence="2 3">
    <name type="scientific">Paenibacillus soyae</name>
    <dbReference type="NCBI Taxonomy" id="2969249"/>
    <lineage>
        <taxon>Bacteria</taxon>
        <taxon>Bacillati</taxon>
        <taxon>Bacillota</taxon>
        <taxon>Bacilli</taxon>
        <taxon>Bacillales</taxon>
        <taxon>Paenibacillaceae</taxon>
        <taxon>Paenibacillus</taxon>
    </lineage>
</organism>
<keyword evidence="3" id="KW-1185">Reference proteome</keyword>
<dbReference type="EMBL" id="JANIPJ010000014">
    <property type="protein sequence ID" value="MCR2805949.1"/>
    <property type="molecule type" value="Genomic_DNA"/>
</dbReference>
<evidence type="ECO:0000313" key="3">
    <source>
        <dbReference type="Proteomes" id="UP001141950"/>
    </source>
</evidence>
<evidence type="ECO:0000313" key="2">
    <source>
        <dbReference type="EMBL" id="MCR2805949.1"/>
    </source>
</evidence>
<dbReference type="Pfam" id="PF07826">
    <property type="entry name" value="IMP_cyclohyd"/>
    <property type="match status" value="1"/>
</dbReference>
<gene>
    <name evidence="2" type="ORF">NQZ67_18865</name>
</gene>
<comment type="caution">
    <text evidence="2">The sequence shown here is derived from an EMBL/GenBank/DDBJ whole genome shotgun (WGS) entry which is preliminary data.</text>
</comment>
<feature type="domain" description="Inosine monophosphate cyclohydrolase-like" evidence="1">
    <location>
        <begin position="15"/>
        <end position="221"/>
    </location>
</feature>
<dbReference type="InterPro" id="IPR020600">
    <property type="entry name" value="IMP_cyclohydrolase-like"/>
</dbReference>
<dbReference type="Proteomes" id="UP001141950">
    <property type="component" value="Unassembled WGS sequence"/>
</dbReference>
<sequence length="237" mass="26565">MTVKTVQSECFEKVYPGRTLIVGMTPSGAHYAQVYWIMGRSANSRNRVFELAGDGVRNKAYDPALMEDPSLIIYDPVRSLGDLHIVTNGDQTDTICDGYLQGLSFQQSLMYREFEPDAPHFTPRISAVLDAGKKTYTLSILKTAGNDPSVCQRQFFDYSGFKPGIGHCIHTYDSEQEGLLRPFQGEPFEAPLFDSIEETADFYWNGINEDNRIAILVKHIDASSGEVSFAFRDKHGK</sequence>
<name>A0A9X2MTF9_9BACL</name>